<feature type="transmembrane region" description="Helical" evidence="6">
    <location>
        <begin position="361"/>
        <end position="380"/>
    </location>
</feature>
<dbReference type="Proteomes" id="UP000572680">
    <property type="component" value="Unassembled WGS sequence"/>
</dbReference>
<dbReference type="Pfam" id="PF07690">
    <property type="entry name" value="MFS_1"/>
    <property type="match status" value="1"/>
</dbReference>
<dbReference type="InterPro" id="IPR011701">
    <property type="entry name" value="MFS"/>
</dbReference>
<dbReference type="EMBL" id="JACJIA010000012">
    <property type="protein sequence ID" value="MBA8955636.1"/>
    <property type="molecule type" value="Genomic_DNA"/>
</dbReference>
<dbReference type="InterPro" id="IPR020846">
    <property type="entry name" value="MFS_dom"/>
</dbReference>
<keyword evidence="3 6" id="KW-0812">Transmembrane</keyword>
<feature type="transmembrane region" description="Helical" evidence="6">
    <location>
        <begin position="48"/>
        <end position="71"/>
    </location>
</feature>
<evidence type="ECO:0000259" key="7">
    <source>
        <dbReference type="PROSITE" id="PS50850"/>
    </source>
</evidence>
<evidence type="ECO:0000256" key="5">
    <source>
        <dbReference type="ARBA" id="ARBA00023136"/>
    </source>
</evidence>
<organism evidence="8 9">
    <name type="scientific">Actinomadura namibiensis</name>
    <dbReference type="NCBI Taxonomy" id="182080"/>
    <lineage>
        <taxon>Bacteria</taxon>
        <taxon>Bacillati</taxon>
        <taxon>Actinomycetota</taxon>
        <taxon>Actinomycetes</taxon>
        <taxon>Streptosporangiales</taxon>
        <taxon>Thermomonosporaceae</taxon>
        <taxon>Actinomadura</taxon>
    </lineage>
</organism>
<feature type="transmembrane region" description="Helical" evidence="6">
    <location>
        <begin position="246"/>
        <end position="268"/>
    </location>
</feature>
<evidence type="ECO:0000256" key="6">
    <source>
        <dbReference type="SAM" id="Phobius"/>
    </source>
</evidence>
<dbReference type="InterPro" id="IPR036259">
    <property type="entry name" value="MFS_trans_sf"/>
</dbReference>
<comment type="caution">
    <text evidence="8">The sequence shown here is derived from an EMBL/GenBank/DDBJ whole genome shotgun (WGS) entry which is preliminary data.</text>
</comment>
<feature type="domain" description="Major facilitator superfamily (MFS) profile" evidence="7">
    <location>
        <begin position="17"/>
        <end position="385"/>
    </location>
</feature>
<dbReference type="RefSeq" id="WP_182847612.1">
    <property type="nucleotide sequence ID" value="NZ_BAAALP010000135.1"/>
</dbReference>
<feature type="transmembrane region" description="Helical" evidence="6">
    <location>
        <begin position="83"/>
        <end position="106"/>
    </location>
</feature>
<evidence type="ECO:0000313" key="9">
    <source>
        <dbReference type="Proteomes" id="UP000572680"/>
    </source>
</evidence>
<sequence>MKVTTRTTKTERPSWPAVGAVATGTFTVVTTEMVPVGLLPAVERGFSVSAGTAGLTMTVPGLVAAVAAPALTVAAGRRDRRTVLLALVALLTAANLLSAVAPAFWVLLTARVLVGVAIGGVWAIAAGVAVRLVPERSAGTATSLVFSGIAVASVLGVPAGTLVGEAAGWRAAFGALAVLSLLVLLASAVLLPPLPAAQGVRPGEVPALLRERGVRAGLAVTVLLVVAHFAAFTYVRPALEDVAHVAPHLVSALLLAYGVAGVLGNFAGGAGAARDPRRTALVLGLAVAASVALLPVGGVGALIAWGLAYGGVSVTLQTWMTRAVPWAPEAGAALFVAAFNVAISLGALVGGRVVDGAGVTAVLWTAAALAAAAAVAAGIARNALR</sequence>
<feature type="transmembrane region" description="Helical" evidence="6">
    <location>
        <begin position="144"/>
        <end position="163"/>
    </location>
</feature>
<dbReference type="InterPro" id="IPR050189">
    <property type="entry name" value="MFS_Efflux_Transporters"/>
</dbReference>
<evidence type="ECO:0000256" key="3">
    <source>
        <dbReference type="ARBA" id="ARBA00022692"/>
    </source>
</evidence>
<feature type="transmembrane region" description="Helical" evidence="6">
    <location>
        <begin position="213"/>
        <end position="234"/>
    </location>
</feature>
<evidence type="ECO:0000256" key="4">
    <source>
        <dbReference type="ARBA" id="ARBA00022989"/>
    </source>
</evidence>
<keyword evidence="5 6" id="KW-0472">Membrane</keyword>
<keyword evidence="9" id="KW-1185">Reference proteome</keyword>
<keyword evidence="2" id="KW-1003">Cell membrane</keyword>
<feature type="transmembrane region" description="Helical" evidence="6">
    <location>
        <begin position="330"/>
        <end position="349"/>
    </location>
</feature>
<dbReference type="GO" id="GO:0005886">
    <property type="term" value="C:plasma membrane"/>
    <property type="evidence" value="ECO:0007669"/>
    <property type="project" value="UniProtKB-SubCell"/>
</dbReference>
<dbReference type="Gene3D" id="1.20.1250.20">
    <property type="entry name" value="MFS general substrate transporter like domains"/>
    <property type="match status" value="1"/>
</dbReference>
<keyword evidence="4 6" id="KW-1133">Transmembrane helix</keyword>
<feature type="transmembrane region" description="Helical" evidence="6">
    <location>
        <begin position="280"/>
        <end position="310"/>
    </location>
</feature>
<evidence type="ECO:0000256" key="2">
    <source>
        <dbReference type="ARBA" id="ARBA00022475"/>
    </source>
</evidence>
<dbReference type="SUPFAM" id="SSF103473">
    <property type="entry name" value="MFS general substrate transporter"/>
    <property type="match status" value="1"/>
</dbReference>
<evidence type="ECO:0000313" key="8">
    <source>
        <dbReference type="EMBL" id="MBA8955636.1"/>
    </source>
</evidence>
<dbReference type="CDD" id="cd17324">
    <property type="entry name" value="MFS_NepI_like"/>
    <property type="match status" value="1"/>
</dbReference>
<feature type="transmembrane region" description="Helical" evidence="6">
    <location>
        <begin position="112"/>
        <end position="132"/>
    </location>
</feature>
<evidence type="ECO:0000256" key="1">
    <source>
        <dbReference type="ARBA" id="ARBA00004651"/>
    </source>
</evidence>
<dbReference type="PANTHER" id="PTHR43124">
    <property type="entry name" value="PURINE EFFLUX PUMP PBUE"/>
    <property type="match status" value="1"/>
</dbReference>
<protein>
    <submittedName>
        <fullName evidence="8">Putative MFS family arabinose efflux permease</fullName>
    </submittedName>
</protein>
<dbReference type="PANTHER" id="PTHR43124:SF3">
    <property type="entry name" value="CHLORAMPHENICOL EFFLUX PUMP RV0191"/>
    <property type="match status" value="1"/>
</dbReference>
<name>A0A7W3LWJ5_ACTNM</name>
<reference evidence="8 9" key="1">
    <citation type="submission" date="2020-08" db="EMBL/GenBank/DDBJ databases">
        <title>Genomic Encyclopedia of Type Strains, Phase IV (KMG-IV): sequencing the most valuable type-strain genomes for metagenomic binning, comparative biology and taxonomic classification.</title>
        <authorList>
            <person name="Goeker M."/>
        </authorList>
    </citation>
    <scope>NUCLEOTIDE SEQUENCE [LARGE SCALE GENOMIC DNA]</scope>
    <source>
        <strain evidence="8 9">DSM 44197</strain>
    </source>
</reference>
<dbReference type="PROSITE" id="PS50850">
    <property type="entry name" value="MFS"/>
    <property type="match status" value="1"/>
</dbReference>
<dbReference type="GO" id="GO:0022857">
    <property type="term" value="F:transmembrane transporter activity"/>
    <property type="evidence" value="ECO:0007669"/>
    <property type="project" value="InterPro"/>
</dbReference>
<dbReference type="AlphaFoldDB" id="A0A7W3LWJ5"/>
<proteinExistence type="predicted"/>
<accession>A0A7W3LWJ5</accession>
<feature type="transmembrane region" description="Helical" evidence="6">
    <location>
        <begin position="169"/>
        <end position="192"/>
    </location>
</feature>
<gene>
    <name evidence="8" type="ORF">HNR61_007312</name>
</gene>
<comment type="subcellular location">
    <subcellularLocation>
        <location evidence="1">Cell membrane</location>
        <topology evidence="1">Multi-pass membrane protein</topology>
    </subcellularLocation>
</comment>